<feature type="compositionally biased region" description="Basic residues" evidence="9">
    <location>
        <begin position="1560"/>
        <end position="1573"/>
    </location>
</feature>
<keyword evidence="3" id="KW-0378">Hydrolase</keyword>
<keyword evidence="4 10" id="KW-0347">Helicase</keyword>
<dbReference type="EMBL" id="CP022521">
    <property type="protein sequence ID" value="ASO22139.1"/>
    <property type="molecule type" value="Genomic_DNA"/>
</dbReference>
<evidence type="ECO:0000313" key="11">
    <source>
        <dbReference type="Proteomes" id="UP000204221"/>
    </source>
</evidence>
<dbReference type="GO" id="GO:0004386">
    <property type="term" value="F:helicase activity"/>
    <property type="evidence" value="ECO:0007669"/>
    <property type="project" value="UniProtKB-KW"/>
</dbReference>
<dbReference type="PANTHER" id="PTHR47962:SF5">
    <property type="entry name" value="ATP-DEPENDENT HELICASE LHR-RELATED"/>
    <property type="match status" value="1"/>
</dbReference>
<sequence>MSPGRVVVPTADGDAQRGLELFSPATRDWFAAAFPAPTAAQTGAWRAAARGGHALVIAPTGAGKTLAAFLWALDRLAVVGPPADPRARCRVLYVSPMKALAVDVERNLRGPLAGIGRSATRLGLPAPDITVGMRTGDTDSAARRGFNRTPPDVLVTTPESLFLLVTSAARESLRGVETVIVDEVHAVAGGKRGAHLALSLERLDALLPKPAQRIGLSATVRPVEEITTFLAAGTEVAVVRPAHPKEVAVRVEVPVADMSRLDEQQAPAPPSGSRRRGDAAGAGQAEAASAVDPASIQPAGSTVSDGSGTARPPETPEPEAVPSASIWPAVERRVLDLVRAHRSTIVFVNSRRLAERLTARLNELVAEEAAAEWHGQAGALPDTASAGRPGVPAAGVDGLRTDVEPVDLDEMQAAESDTVAGEADKDAEAAAPGPDPLHRRDSARADEADSRTAGAADDGHSAGRGGVPASNRAAETGEAATADQHTGLGGTVGAAPRESGPLAGAARFPAEAVGQSGVAAGAPPVIAKAHHGSMARAQRTEVEEELKAGLLPCVVATSSLELGIDMGAVDLVVQVEAPPSVAAGLQRVGRAGHHVDAVSTGVVLPKFRGDLVSCAVVAERMRGGAIEEVRFPRNPLDVLAQHVVAMAAMEPWPVDALATLVRRAAPFTDLPDSALHAVLDMLAGRYPSEEFGELRARIVWDRTADVLHARPGAQRLAVTSGGTIPDRGLFTVTTPGGEGEPGTRVGELDEEMVYESRVGDTFLLGTTSWRVQEITHDRVIVTPAPGVPARMPFWKGDAPGRPLELGVALGGFVREIVAADPASARRRAETAGLDVWACDNLLAYLADQRAATGRVPDDRTVLLERFRDEVGDWQWVVHSPFGDRVNAPWALLIAARLRDRLGVDPQIVHSDDGIVLRLPAELAEEHGEHTVAAEDVLFDPDEVERLVAQEVGSSALFAARFRECAARSLLLPRWDPRRRSPLWRQRQRSAQLLAVAARYERFPVMLETMRECLRDVYDLPGLITVLRDASARRIEVVEVQTSTPSPFARALLVGYVAMFLYGEDVPLAERRAAGLTLDATLLGELLGSEAVRDLLDVAVLAEVEAALQRTDPEQHVSDAEGVADLLRFLGDLSRAELAARGGLAEWAAELVTAGRAVPVVVAGEPRWIAVEDAARYRDALGTELPGGLPAALLEPVSDALGDLLIRYARGRGPFRADEAATRFGLGVGPVTERLDRLCAGGRLVRGELRPVEAQSVLPGGLGTPTEYCDAEVLRRLRRGSLARLRAQVEPVEPAALGRFLPDWHGVLPAPQAPAVPIEAADGTRAGAGDPNSPDDDERRDGAGDRGGMGAGGDGGRGAGVRDDTGPGGDTGEVRAHRGGVAEHAAGGRADFGLRSGVAAAGPDEVSAVIEQLAGTPMPASAVESMILGARLPGYQPAALDELTAAGEVVWCGCGPLGAGDGWVALAPADLAELILPPPSADDPALDTELHRALLTALASGGLFFRGIVDRIAAWSAERAEPRQSEADLVAALWQLVWAGLVTNDTLAPLRALLGGGSATHRPRRQAPRGRRAALRIGGRGRPSPAASGPPTVAGRWSLVPLRETDPTRRAHAQAEALLARHGVLTRGAVEGERVPGGFAGVYRVLRAMEESGRCRRGLLLRGAGGAQFAVPGAVDGLRAWSREAGRLDAPPAAVVLAAADPAQPYGAALPWPVSIGAGGHRPGRKAGALVSLVDGEPVLYVERGGKSLLSFTEDESALRSATAALVDVVRTGRSEPLVVSRADGEQALGSRLASVLQAAGFRATPKGLRLRG</sequence>
<dbReference type="InterPro" id="IPR027417">
    <property type="entry name" value="P-loop_NTPase"/>
</dbReference>
<dbReference type="Pfam" id="PF00271">
    <property type="entry name" value="Helicase_C"/>
    <property type="match status" value="1"/>
</dbReference>
<keyword evidence="2" id="KW-0227">DNA damage</keyword>
<dbReference type="Pfam" id="PF23234">
    <property type="entry name" value="WHD_4th_Lhr"/>
    <property type="match status" value="1"/>
</dbReference>
<gene>
    <name evidence="10" type="ORF">AHOG_22630</name>
</gene>
<dbReference type="GO" id="GO:0016887">
    <property type="term" value="F:ATP hydrolysis activity"/>
    <property type="evidence" value="ECO:0007669"/>
    <property type="project" value="TreeGrafter"/>
</dbReference>
<dbReference type="SMART" id="SM00487">
    <property type="entry name" value="DEXDc"/>
    <property type="match status" value="1"/>
</dbReference>
<dbReference type="InterPro" id="IPR045628">
    <property type="entry name" value="Lhr_WH_dom"/>
</dbReference>
<dbReference type="InterPro" id="IPR013701">
    <property type="entry name" value="Lhr-like_DEAD/DEAH_assoc"/>
</dbReference>
<dbReference type="InterPro" id="IPR055367">
    <property type="entry name" value="WH4_Lhr"/>
</dbReference>
<dbReference type="Proteomes" id="UP000204221">
    <property type="component" value="Chromosome"/>
</dbReference>
<dbReference type="Pfam" id="PF00270">
    <property type="entry name" value="DEAD"/>
    <property type="match status" value="1"/>
</dbReference>
<evidence type="ECO:0000256" key="6">
    <source>
        <dbReference type="ARBA" id="ARBA00023125"/>
    </source>
</evidence>
<feature type="compositionally biased region" description="Polar residues" evidence="9">
    <location>
        <begin position="298"/>
        <end position="307"/>
    </location>
</feature>
<feature type="compositionally biased region" description="Low complexity" evidence="9">
    <location>
        <begin position="279"/>
        <end position="290"/>
    </location>
</feature>
<protein>
    <submittedName>
        <fullName evidence="10">Putative ATP-dependent helicase Lhr</fullName>
    </submittedName>
</protein>
<evidence type="ECO:0000256" key="7">
    <source>
        <dbReference type="ARBA" id="ARBA00023204"/>
    </source>
</evidence>
<feature type="compositionally biased region" description="Gly residues" evidence="9">
    <location>
        <begin position="1344"/>
        <end position="1358"/>
    </location>
</feature>
<dbReference type="InterPro" id="IPR011545">
    <property type="entry name" value="DEAD/DEAH_box_helicase_dom"/>
</dbReference>
<dbReference type="InterPro" id="IPR055369">
    <property type="entry name" value="WH2_Lhr"/>
</dbReference>
<feature type="compositionally biased region" description="Basic and acidic residues" evidence="9">
    <location>
        <begin position="436"/>
        <end position="450"/>
    </location>
</feature>
<feature type="region of interest" description="Disordered" evidence="9">
    <location>
        <begin position="416"/>
        <end position="502"/>
    </location>
</feature>
<reference evidence="10 11" key="1">
    <citation type="submission" date="2017-07" db="EMBL/GenBank/DDBJ databases">
        <title>Complete genome sequence of Actinoalloteichus hoggarensis DSM 45943, type strain of Actinoalloteichus hoggarensis.</title>
        <authorList>
            <person name="Ruckert C."/>
            <person name="Nouioui I."/>
            <person name="Willmese J."/>
            <person name="van Wezel G."/>
            <person name="Klenk H.-P."/>
            <person name="Kalinowski J."/>
            <person name="Zotchev S.B."/>
        </authorList>
    </citation>
    <scope>NUCLEOTIDE SEQUENCE [LARGE SCALE GENOMIC DNA]</scope>
    <source>
        <strain evidence="10 11">DSM 45943</strain>
    </source>
</reference>
<dbReference type="KEGG" id="ahg:AHOG_22630"/>
<dbReference type="PROSITE" id="PS51192">
    <property type="entry name" value="HELICASE_ATP_BIND_1"/>
    <property type="match status" value="1"/>
</dbReference>
<accession>A0A221W9C2</accession>
<dbReference type="Gene3D" id="3.40.50.300">
    <property type="entry name" value="P-loop containing nucleotide triphosphate hydrolases"/>
    <property type="match status" value="2"/>
</dbReference>
<keyword evidence="5" id="KW-0067">ATP-binding</keyword>
<evidence type="ECO:0000256" key="5">
    <source>
        <dbReference type="ARBA" id="ARBA00022840"/>
    </source>
</evidence>
<evidence type="ECO:0000313" key="10">
    <source>
        <dbReference type="EMBL" id="ASO22139.1"/>
    </source>
</evidence>
<evidence type="ECO:0000256" key="2">
    <source>
        <dbReference type="ARBA" id="ARBA00022763"/>
    </source>
</evidence>
<dbReference type="PANTHER" id="PTHR47962">
    <property type="entry name" value="ATP-DEPENDENT HELICASE LHR-RELATED-RELATED"/>
    <property type="match status" value="1"/>
</dbReference>
<feature type="region of interest" description="Disordered" evidence="9">
    <location>
        <begin position="1556"/>
        <end position="1593"/>
    </location>
</feature>
<dbReference type="SMART" id="SM00490">
    <property type="entry name" value="HELICc"/>
    <property type="match status" value="1"/>
</dbReference>
<dbReference type="PROSITE" id="PS51194">
    <property type="entry name" value="HELICASE_CTER"/>
    <property type="match status" value="1"/>
</dbReference>
<dbReference type="GO" id="GO:0005524">
    <property type="term" value="F:ATP binding"/>
    <property type="evidence" value="ECO:0007669"/>
    <property type="project" value="UniProtKB-KW"/>
</dbReference>
<dbReference type="Pfam" id="PF19306">
    <property type="entry name" value="WHD_Lhr"/>
    <property type="match status" value="1"/>
</dbReference>
<feature type="region of interest" description="Disordered" evidence="9">
    <location>
        <begin position="1321"/>
        <end position="1374"/>
    </location>
</feature>
<evidence type="ECO:0000256" key="8">
    <source>
        <dbReference type="ARBA" id="ARBA00023235"/>
    </source>
</evidence>
<dbReference type="InterPro" id="IPR014001">
    <property type="entry name" value="Helicase_ATP-bd"/>
</dbReference>
<keyword evidence="11" id="KW-1185">Reference proteome</keyword>
<dbReference type="GO" id="GO:0006281">
    <property type="term" value="P:DNA repair"/>
    <property type="evidence" value="ECO:0007669"/>
    <property type="project" value="UniProtKB-KW"/>
</dbReference>
<dbReference type="RefSeq" id="WP_093944716.1">
    <property type="nucleotide sequence ID" value="NZ_JACHJM010000009.1"/>
</dbReference>
<proteinExistence type="predicted"/>
<keyword evidence="6" id="KW-0238">DNA-binding</keyword>
<dbReference type="InterPro" id="IPR055368">
    <property type="entry name" value="WH3_Lhr"/>
</dbReference>
<keyword evidence="7" id="KW-0234">DNA repair</keyword>
<evidence type="ECO:0000256" key="9">
    <source>
        <dbReference type="SAM" id="MobiDB-lite"/>
    </source>
</evidence>
<dbReference type="Pfam" id="PF23235">
    <property type="entry name" value="WHD_3rd_Lhr"/>
    <property type="match status" value="1"/>
</dbReference>
<dbReference type="SUPFAM" id="SSF52540">
    <property type="entry name" value="P-loop containing nucleoside triphosphate hydrolases"/>
    <property type="match status" value="1"/>
</dbReference>
<evidence type="ECO:0000256" key="4">
    <source>
        <dbReference type="ARBA" id="ARBA00022806"/>
    </source>
</evidence>
<dbReference type="InterPro" id="IPR052511">
    <property type="entry name" value="ATP-dep_Helicase"/>
</dbReference>
<dbReference type="Pfam" id="PF08494">
    <property type="entry name" value="DEAD_assoc"/>
    <property type="match status" value="1"/>
</dbReference>
<evidence type="ECO:0000256" key="3">
    <source>
        <dbReference type="ARBA" id="ARBA00022801"/>
    </source>
</evidence>
<name>A0A221W9C2_9PSEU</name>
<keyword evidence="8" id="KW-0413">Isomerase</keyword>
<organism evidence="10 11">
    <name type="scientific">Actinoalloteichus hoggarensis</name>
    <dbReference type="NCBI Taxonomy" id="1470176"/>
    <lineage>
        <taxon>Bacteria</taxon>
        <taxon>Bacillati</taxon>
        <taxon>Actinomycetota</taxon>
        <taxon>Actinomycetes</taxon>
        <taxon>Pseudonocardiales</taxon>
        <taxon>Pseudonocardiaceae</taxon>
        <taxon>Actinoalloteichus</taxon>
    </lineage>
</organism>
<dbReference type="OrthoDB" id="9815222at2"/>
<feature type="region of interest" description="Disordered" evidence="9">
    <location>
        <begin position="258"/>
        <end position="324"/>
    </location>
</feature>
<dbReference type="GO" id="GO:0003677">
    <property type="term" value="F:DNA binding"/>
    <property type="evidence" value="ECO:0007669"/>
    <property type="project" value="UniProtKB-KW"/>
</dbReference>
<evidence type="ECO:0000256" key="1">
    <source>
        <dbReference type="ARBA" id="ARBA00022741"/>
    </source>
</evidence>
<keyword evidence="1" id="KW-0547">Nucleotide-binding</keyword>
<dbReference type="InterPro" id="IPR001650">
    <property type="entry name" value="Helicase_C-like"/>
</dbReference>
<dbReference type="Pfam" id="PF23236">
    <property type="entry name" value="WHD_2nd_Lhr"/>
    <property type="match status" value="1"/>
</dbReference>